<dbReference type="PRINTS" id="PR00114">
    <property type="entry name" value="STPHPHTASE"/>
</dbReference>
<dbReference type="InterPro" id="IPR004843">
    <property type="entry name" value="Calcineurin-like_PHP"/>
</dbReference>
<protein>
    <recommendedName>
        <fullName evidence="1">Serine/threonine-protein phosphatase</fullName>
        <ecNumber evidence="1">3.1.3.16</ecNumber>
    </recommendedName>
</protein>
<keyword evidence="1" id="KW-0378">Hydrolase</keyword>
<name>A0AAU9IDZ6_9CILI</name>
<accession>A0AAU9IDZ6</accession>
<dbReference type="SMART" id="SM00156">
    <property type="entry name" value="PP2Ac"/>
    <property type="match status" value="1"/>
</dbReference>
<reference evidence="3" key="1">
    <citation type="submission" date="2021-09" db="EMBL/GenBank/DDBJ databases">
        <authorList>
            <consortium name="AG Swart"/>
            <person name="Singh M."/>
            <person name="Singh A."/>
            <person name="Seah K."/>
            <person name="Emmerich C."/>
        </authorList>
    </citation>
    <scope>NUCLEOTIDE SEQUENCE</scope>
    <source>
        <strain evidence="3">ATCC30299</strain>
    </source>
</reference>
<proteinExistence type="inferred from homology"/>
<evidence type="ECO:0000259" key="2">
    <source>
        <dbReference type="PROSITE" id="PS00125"/>
    </source>
</evidence>
<dbReference type="PROSITE" id="PS00125">
    <property type="entry name" value="SER_THR_PHOSPHATASE"/>
    <property type="match status" value="1"/>
</dbReference>
<dbReference type="EC" id="3.1.3.16" evidence="1"/>
<sequence>MLKKLIKKKNYINMDQLSDPLGDRVMKDVKPPIHRPLSHELLFPEDCNGKPSYKALKVHFQREGRLNKADVIQIIDMVSSIFRAEENLLFLQDPVTIVGDIHGQLYDMLKMFEIGGNPENTKYLFLGDYVDRGIFSMEVIMLLYAIKINFPQTFYMIRGNHECRQMTTYFNFRTECIYKFDSEIYDRIMESFDCIPISCLVNRKFLALHGGISPELRTVEDLTRLNRFIEPPKQGLYCDILWSDPVDTPDGRLPEGWRKNEVRGCSFYFGMDAMNNFLRRNDLISVIRAHEAQPDGFKMHRWNGNNEFPAVITIFSAPNYCDVYNNKGAIIKFDNNTLNIQQYNYNQHPYMLPNFMDVFTWSIPFIIAKVMDIFSTILRTPQGELIVIDEKLSKRFQELEDAIWEQKIGGNRGNKKSVEQIMKLFQALREGIQPSTIETGNYTQSKSPLNIQIRDKSELESTIEMFAQARALDMRNERQL</sequence>
<feature type="domain" description="Serine/threonine specific protein phosphatases" evidence="2">
    <location>
        <begin position="157"/>
        <end position="162"/>
    </location>
</feature>
<evidence type="ECO:0000313" key="3">
    <source>
        <dbReference type="EMBL" id="CAG9312120.1"/>
    </source>
</evidence>
<dbReference type="SUPFAM" id="SSF56300">
    <property type="entry name" value="Metallo-dependent phosphatases"/>
    <property type="match status" value="1"/>
</dbReference>
<evidence type="ECO:0000313" key="4">
    <source>
        <dbReference type="Proteomes" id="UP001162131"/>
    </source>
</evidence>
<dbReference type="EMBL" id="CAJZBQ010000005">
    <property type="protein sequence ID" value="CAG9312120.1"/>
    <property type="molecule type" value="Genomic_DNA"/>
</dbReference>
<comment type="caution">
    <text evidence="3">The sequence shown here is derived from an EMBL/GenBank/DDBJ whole genome shotgun (WGS) entry which is preliminary data.</text>
</comment>
<dbReference type="InterPro" id="IPR043360">
    <property type="entry name" value="PP2B"/>
</dbReference>
<organism evidence="3 4">
    <name type="scientific">Blepharisma stoltei</name>
    <dbReference type="NCBI Taxonomy" id="1481888"/>
    <lineage>
        <taxon>Eukaryota</taxon>
        <taxon>Sar</taxon>
        <taxon>Alveolata</taxon>
        <taxon>Ciliophora</taxon>
        <taxon>Postciliodesmatophora</taxon>
        <taxon>Heterotrichea</taxon>
        <taxon>Heterotrichida</taxon>
        <taxon>Blepharismidae</taxon>
        <taxon>Blepharisma</taxon>
    </lineage>
</organism>
<keyword evidence="4" id="KW-1185">Reference proteome</keyword>
<dbReference type="Gene3D" id="3.60.21.10">
    <property type="match status" value="1"/>
</dbReference>
<dbReference type="GO" id="GO:0097720">
    <property type="term" value="P:calcineurin-mediated signaling"/>
    <property type="evidence" value="ECO:0007669"/>
    <property type="project" value="InterPro"/>
</dbReference>
<dbReference type="InterPro" id="IPR029052">
    <property type="entry name" value="Metallo-depent_PP-like"/>
</dbReference>
<gene>
    <name evidence="3" type="ORF">BSTOLATCC_MIC5370</name>
</gene>
<dbReference type="Proteomes" id="UP001162131">
    <property type="component" value="Unassembled WGS sequence"/>
</dbReference>
<dbReference type="InterPro" id="IPR006186">
    <property type="entry name" value="Ser/Thr-sp_prot-phosphatase"/>
</dbReference>
<dbReference type="PANTHER" id="PTHR45673">
    <property type="entry name" value="SERINE/THREONINE-PROTEIN PHOSPHATASE 2B CATALYTIC SUBUNIT 1-RELATED"/>
    <property type="match status" value="1"/>
</dbReference>
<dbReference type="AlphaFoldDB" id="A0AAU9IDZ6"/>
<comment type="similarity">
    <text evidence="1">Belongs to the PPP phosphatase family.</text>
</comment>
<dbReference type="GO" id="GO:0033192">
    <property type="term" value="F:calmodulin-dependent protein phosphatase activity"/>
    <property type="evidence" value="ECO:0007669"/>
    <property type="project" value="InterPro"/>
</dbReference>
<evidence type="ECO:0000256" key="1">
    <source>
        <dbReference type="RuleBase" id="RU004273"/>
    </source>
</evidence>
<comment type="catalytic activity">
    <reaction evidence="1">
        <text>O-phospho-L-threonyl-[protein] + H2O = L-threonyl-[protein] + phosphate</text>
        <dbReference type="Rhea" id="RHEA:47004"/>
        <dbReference type="Rhea" id="RHEA-COMP:11060"/>
        <dbReference type="Rhea" id="RHEA-COMP:11605"/>
        <dbReference type="ChEBI" id="CHEBI:15377"/>
        <dbReference type="ChEBI" id="CHEBI:30013"/>
        <dbReference type="ChEBI" id="CHEBI:43474"/>
        <dbReference type="ChEBI" id="CHEBI:61977"/>
        <dbReference type="EC" id="3.1.3.16"/>
    </reaction>
</comment>
<dbReference type="Pfam" id="PF00149">
    <property type="entry name" value="Metallophos"/>
    <property type="match status" value="1"/>
</dbReference>